<accession>A0A2T0N4Z4</accession>
<dbReference type="Gene3D" id="1.10.630.10">
    <property type="entry name" value="Cytochrome P450"/>
    <property type="match status" value="1"/>
</dbReference>
<dbReference type="RefSeq" id="WP_106237442.1">
    <property type="nucleotide sequence ID" value="NZ_PVNG01000004.1"/>
</dbReference>
<dbReference type="Proteomes" id="UP000238312">
    <property type="component" value="Unassembled WGS sequence"/>
</dbReference>
<organism evidence="1 2">
    <name type="scientific">Nonomuraea fuscirosea</name>
    <dbReference type="NCBI Taxonomy" id="1291556"/>
    <lineage>
        <taxon>Bacteria</taxon>
        <taxon>Bacillati</taxon>
        <taxon>Actinomycetota</taxon>
        <taxon>Actinomycetes</taxon>
        <taxon>Streptosporangiales</taxon>
        <taxon>Streptosporangiaceae</taxon>
        <taxon>Nonomuraea</taxon>
    </lineage>
</organism>
<dbReference type="GO" id="GO:0016705">
    <property type="term" value="F:oxidoreductase activity, acting on paired donors, with incorporation or reduction of molecular oxygen"/>
    <property type="evidence" value="ECO:0007669"/>
    <property type="project" value="InterPro"/>
</dbReference>
<proteinExistence type="predicted"/>
<gene>
    <name evidence="1" type="ORF">B0I32_104164</name>
</gene>
<reference evidence="1 2" key="1">
    <citation type="submission" date="2018-03" db="EMBL/GenBank/DDBJ databases">
        <title>Genomic Encyclopedia of Type Strains, Phase III (KMG-III): the genomes of soil and plant-associated and newly described type strains.</title>
        <authorList>
            <person name="Whitman W."/>
        </authorList>
    </citation>
    <scope>NUCLEOTIDE SEQUENCE [LARGE SCALE GENOMIC DNA]</scope>
    <source>
        <strain evidence="1 2">CGMCC 4.7104</strain>
    </source>
</reference>
<name>A0A2T0N4Z4_9ACTN</name>
<dbReference type="EMBL" id="PVNG01000004">
    <property type="protein sequence ID" value="PRX67408.1"/>
    <property type="molecule type" value="Genomic_DNA"/>
</dbReference>
<dbReference type="GO" id="GO:0005506">
    <property type="term" value="F:iron ion binding"/>
    <property type="evidence" value="ECO:0007669"/>
    <property type="project" value="InterPro"/>
</dbReference>
<dbReference type="AlphaFoldDB" id="A0A2T0N4Z4"/>
<sequence>MPTITRPARVTAAESLAVAATLVLPALAQGAVVRRPSMVRLAALSRAEDRAIRLLRRLRAAHGDDPLLVPVPGRGWAMLPLSSRDVRAVLEDRAFSPASVDKRGALAHFQPDGVLITTERDLRDRRRALNEQVLHTGGVPVAGIAAEEAATLPRQGTLTWPLFHAAHWRLARRVVLGDGARRDVTLTRQLDRLRRDANWAWLRGQRTDVRNAFQRRLAAHLARAEPGSLAGELARTEAAADVHAEGQVPHWLFAYDAGAMAAYRALALLTTPTGRRDQGSHDRGAEGEAGVPGPDLLRAAVLESVRLWPTTLAILREVTGPNPWDLPAGTTVVIHSPYVNREEPGGSYRPELWLGGGRDTWAGVPFSGGFARCPGEDLVVSTSAALLGAFLREREVRPSVTLENPMPVTFDHFRLRFTIKAAKR</sequence>
<protein>
    <submittedName>
        <fullName evidence="1">Cytochrome P450</fullName>
    </submittedName>
</protein>
<dbReference type="SUPFAM" id="SSF48264">
    <property type="entry name" value="Cytochrome P450"/>
    <property type="match status" value="1"/>
</dbReference>
<evidence type="ECO:0000313" key="1">
    <source>
        <dbReference type="EMBL" id="PRX67408.1"/>
    </source>
</evidence>
<dbReference type="GO" id="GO:0004497">
    <property type="term" value="F:monooxygenase activity"/>
    <property type="evidence" value="ECO:0007669"/>
    <property type="project" value="InterPro"/>
</dbReference>
<keyword evidence="2" id="KW-1185">Reference proteome</keyword>
<dbReference type="InterPro" id="IPR036396">
    <property type="entry name" value="Cyt_P450_sf"/>
</dbReference>
<comment type="caution">
    <text evidence="1">The sequence shown here is derived from an EMBL/GenBank/DDBJ whole genome shotgun (WGS) entry which is preliminary data.</text>
</comment>
<evidence type="ECO:0000313" key="2">
    <source>
        <dbReference type="Proteomes" id="UP000238312"/>
    </source>
</evidence>
<dbReference type="GO" id="GO:0020037">
    <property type="term" value="F:heme binding"/>
    <property type="evidence" value="ECO:0007669"/>
    <property type="project" value="InterPro"/>
</dbReference>
<dbReference type="OrthoDB" id="7376058at2"/>